<comment type="cofactor">
    <cofactor evidence="10">
        <name>Zn(2+)</name>
        <dbReference type="ChEBI" id="CHEBI:29105"/>
    </cofactor>
    <text evidence="10">Binds 1 zinc ion per subunit.</text>
</comment>
<dbReference type="InterPro" id="IPR011330">
    <property type="entry name" value="Glyco_hydro/deAcase_b/a-brl"/>
</dbReference>
<evidence type="ECO:0000313" key="15">
    <source>
        <dbReference type="Proteomes" id="UP001620645"/>
    </source>
</evidence>
<evidence type="ECO:0000256" key="11">
    <source>
        <dbReference type="SAM" id="MobiDB-lite"/>
    </source>
</evidence>
<dbReference type="PANTHER" id="PTHR11607">
    <property type="entry name" value="ALPHA-MANNOSIDASE"/>
    <property type="match status" value="1"/>
</dbReference>
<evidence type="ECO:0000259" key="13">
    <source>
        <dbReference type="SMART" id="SM00872"/>
    </source>
</evidence>
<evidence type="ECO:0000256" key="2">
    <source>
        <dbReference type="ARBA" id="ARBA00009792"/>
    </source>
</evidence>
<evidence type="ECO:0000313" key="14">
    <source>
        <dbReference type="EMBL" id="KAL3087657.1"/>
    </source>
</evidence>
<dbReference type="Pfam" id="PF07748">
    <property type="entry name" value="Glyco_hydro_38C"/>
    <property type="match status" value="1"/>
</dbReference>
<dbReference type="Pfam" id="PF09261">
    <property type="entry name" value="Alpha-mann_mid"/>
    <property type="match status" value="1"/>
</dbReference>
<dbReference type="InterPro" id="IPR050843">
    <property type="entry name" value="Glycosyl_Hydrlase_38"/>
</dbReference>
<evidence type="ECO:0000256" key="3">
    <source>
        <dbReference type="ARBA" id="ARBA00012752"/>
    </source>
</evidence>
<comment type="similarity">
    <text evidence="2 10">Belongs to the glycosyl hydrolase 38 family.</text>
</comment>
<dbReference type="AlphaFoldDB" id="A0ABD2JAR1"/>
<dbReference type="Gene3D" id="3.20.110.10">
    <property type="entry name" value="Glycoside hydrolase 38, N terminal domain"/>
    <property type="match status" value="1"/>
</dbReference>
<keyword evidence="12" id="KW-1133">Transmembrane helix</keyword>
<feature type="domain" description="Glycoside hydrolase family 38 central" evidence="13">
    <location>
        <begin position="405"/>
        <end position="488"/>
    </location>
</feature>
<dbReference type="InterPro" id="IPR041147">
    <property type="entry name" value="GH38_C"/>
</dbReference>
<dbReference type="Pfam" id="PF17677">
    <property type="entry name" value="Glyco_hydro38C2"/>
    <property type="match status" value="1"/>
</dbReference>
<dbReference type="Gene3D" id="2.60.40.1360">
    <property type="match status" value="1"/>
</dbReference>
<dbReference type="InterPro" id="IPR015341">
    <property type="entry name" value="Glyco_hydro_38_cen"/>
</dbReference>
<dbReference type="InterPro" id="IPR013780">
    <property type="entry name" value="Glyco_hydro_b"/>
</dbReference>
<dbReference type="Pfam" id="PF01074">
    <property type="entry name" value="Glyco_hydro_38N"/>
    <property type="match status" value="1"/>
</dbReference>
<keyword evidence="15" id="KW-1185">Reference proteome</keyword>
<dbReference type="GO" id="GO:0046872">
    <property type="term" value="F:metal ion binding"/>
    <property type="evidence" value="ECO:0007669"/>
    <property type="project" value="UniProtKB-KW"/>
</dbReference>
<evidence type="ECO:0000256" key="4">
    <source>
        <dbReference type="ARBA" id="ARBA00022723"/>
    </source>
</evidence>
<comment type="catalytic activity">
    <reaction evidence="1">
        <text>Hydrolysis of terminal, non-reducing alpha-D-mannose residues in alpha-D-mannosides.</text>
        <dbReference type="EC" id="3.2.1.24"/>
    </reaction>
</comment>
<accession>A0ABD2JAR1</accession>
<organism evidence="14 15">
    <name type="scientific">Heterodera schachtii</name>
    <name type="common">Sugarbeet cyst nematode worm</name>
    <name type="synonym">Tylenchus schachtii</name>
    <dbReference type="NCBI Taxonomy" id="97005"/>
    <lineage>
        <taxon>Eukaryota</taxon>
        <taxon>Metazoa</taxon>
        <taxon>Ecdysozoa</taxon>
        <taxon>Nematoda</taxon>
        <taxon>Chromadorea</taxon>
        <taxon>Rhabditida</taxon>
        <taxon>Tylenchina</taxon>
        <taxon>Tylenchomorpha</taxon>
        <taxon>Tylenchoidea</taxon>
        <taxon>Heteroderidae</taxon>
        <taxon>Heteroderinae</taxon>
        <taxon>Heterodera</taxon>
    </lineage>
</organism>
<evidence type="ECO:0000256" key="12">
    <source>
        <dbReference type="SAM" id="Phobius"/>
    </source>
</evidence>
<gene>
    <name evidence="14" type="ORF">niasHS_009865</name>
</gene>
<dbReference type="PANTHER" id="PTHR11607:SF3">
    <property type="entry name" value="LYSOSOMAL ALPHA-MANNOSIDASE"/>
    <property type="match status" value="1"/>
</dbReference>
<dbReference type="FunFam" id="1.20.1270.50:FF:000002">
    <property type="entry name" value="Alpha-mannosidase"/>
    <property type="match status" value="1"/>
</dbReference>
<evidence type="ECO:0000256" key="7">
    <source>
        <dbReference type="ARBA" id="ARBA00023157"/>
    </source>
</evidence>
<proteinExistence type="inferred from homology"/>
<dbReference type="FunFam" id="2.70.98.30:FF:000003">
    <property type="entry name" value="Alpha-mannosidase"/>
    <property type="match status" value="1"/>
</dbReference>
<dbReference type="EC" id="3.2.1.-" evidence="10"/>
<dbReference type="Gene3D" id="2.70.98.30">
    <property type="entry name" value="Golgi alpha-mannosidase II, domain 4"/>
    <property type="match status" value="1"/>
</dbReference>
<dbReference type="GO" id="GO:0004559">
    <property type="term" value="F:alpha-mannosidase activity"/>
    <property type="evidence" value="ECO:0007669"/>
    <property type="project" value="UniProtKB-EC"/>
</dbReference>
<evidence type="ECO:0000256" key="9">
    <source>
        <dbReference type="ARBA" id="ARBA00023295"/>
    </source>
</evidence>
<dbReference type="CDD" id="cd10810">
    <property type="entry name" value="GH38N_AMII_LAM_like"/>
    <property type="match status" value="1"/>
</dbReference>
<evidence type="ECO:0000256" key="1">
    <source>
        <dbReference type="ARBA" id="ARBA00000365"/>
    </source>
</evidence>
<keyword evidence="12" id="KW-0472">Membrane</keyword>
<keyword evidence="7" id="KW-1015">Disulfide bond</keyword>
<evidence type="ECO:0000256" key="8">
    <source>
        <dbReference type="ARBA" id="ARBA00023180"/>
    </source>
</evidence>
<keyword evidence="8" id="KW-0325">Glycoprotein</keyword>
<dbReference type="SUPFAM" id="SSF88713">
    <property type="entry name" value="Glycoside hydrolase/deacetylase"/>
    <property type="match status" value="1"/>
</dbReference>
<dbReference type="Gene3D" id="2.60.40.1180">
    <property type="entry name" value="Golgi alpha-mannosidase II"/>
    <property type="match status" value="1"/>
</dbReference>
<name>A0ABD2JAR1_HETSC</name>
<keyword evidence="9 10" id="KW-0326">Glycosidase</keyword>
<dbReference type="SUPFAM" id="SSF88688">
    <property type="entry name" value="Families 57/38 glycoside transferase middle domain"/>
    <property type="match status" value="1"/>
</dbReference>
<dbReference type="SUPFAM" id="SSF74650">
    <property type="entry name" value="Galactose mutarotase-like"/>
    <property type="match status" value="1"/>
</dbReference>
<keyword evidence="5 10" id="KW-0378">Hydrolase</keyword>
<evidence type="ECO:0000256" key="6">
    <source>
        <dbReference type="ARBA" id="ARBA00022833"/>
    </source>
</evidence>
<keyword evidence="4 10" id="KW-0479">Metal-binding</keyword>
<dbReference type="InterPro" id="IPR011013">
    <property type="entry name" value="Gal_mutarotase_sf_dom"/>
</dbReference>
<dbReference type="InterPro" id="IPR028995">
    <property type="entry name" value="Glyco_hydro_57/38_cen_sf"/>
</dbReference>
<sequence length="1045" mass="118926">MKFSQKKKYKLSQEMESRNKKLLAFGIGTLLFLLFIGVAVIVLIFVPRKDDNSPSNGGAEQFCAWNNCPQWLTDNNSINVHLICHTHNDMGWKKTVDDYYTGANGKISNAGVRYILNTVVDELQKDPRRRFSYAETGFLTRWVEEMAPDRVEQLRKLVVEKGQLEFVGGGWTQPDEAATHYYELVDQYALGLGKLSEKYGVCGRPKVAWQIDPFGHSREHANLVSMMGYEALLFARMHYLERKFRIENKSLEMMWSTEDSGNNSLFTGAFASGTYSAPKGFCFDVLCDDDPMIDDPKLEGFNVEQKVNAFLEAAVEEAKTKRHNHVMFTMGGDFSYGSANRWFTNLDILINAANERTNSTGIRLFYSTPSCYAKAVRESIKITDSADEFPRKSDDFFPYASAAHSYWTGLFASKANFKGIVRKSSAFLQLVRSFEAIAASSPARGSASKANSSANIETFERAQALTTHHHAITGTAKEAVTQNYEQRLWKGWDIGEEILNEAFSKLATNSENANSNESDALTLKFCRRINDSYCAESVNNKKFVIVVFNGNSKTYTGPIRVPINAPNARVLDRNNQHIIAQVIPTFVRPYQIPMRKFWPSKWELVFYAEIKGLGYEAFYVDTTLRQKRSNKRANSKEKNAQKTTPLKDGAQSNQISNQYISLTFGANGLLASFEDLIGQVKMDFSQKFAFYTGANGRRSAEGEEKQQQTSGAYVFRPNEKMANELKTAEVQFVKNDLVHEARQTVQPWLSQIVRLYMDKPFVEFEYLIGPLPKGKDNLITMEIVTKYQMPSIKSNGIFWTDSNGRQMMQRKRNHNEWFSFESNSEPISANYYPIDSRVMIRDERTQMAILTDRSHGGTSLRDGELELMLHRRSFWDDNWGVDEPLDEPGEDGRGLIIRAKHWLFFAGQPSAFATHRQWAFEMFHQPVLAFTSLHGNWADFVHNYKTGFSVFGESLPQNINLMTLKHLANKQLLLRLEHIYQKGEDEEEQTEAETVNLKTLFKGILLNGAKEMGLAANVLLNDATIDIENVVLQPMQIRTFQLSIE</sequence>
<comment type="caution">
    <text evidence="14">The sequence shown here is derived from an EMBL/GenBank/DDBJ whole genome shotgun (WGS) entry which is preliminary data.</text>
</comment>
<feature type="transmembrane region" description="Helical" evidence="12">
    <location>
        <begin position="21"/>
        <end position="46"/>
    </location>
</feature>
<dbReference type="InterPro" id="IPR027291">
    <property type="entry name" value="Glyco_hydro_38_N_sf"/>
</dbReference>
<dbReference type="Gene3D" id="1.20.1270.50">
    <property type="entry name" value="Glycoside hydrolase family 38, central domain"/>
    <property type="match status" value="2"/>
</dbReference>
<protein>
    <recommendedName>
        <fullName evidence="3 10">Alpha-mannosidase</fullName>
        <ecNumber evidence="10">3.2.1.-</ecNumber>
    </recommendedName>
</protein>
<dbReference type="EMBL" id="JBICCN010000176">
    <property type="protein sequence ID" value="KAL3087657.1"/>
    <property type="molecule type" value="Genomic_DNA"/>
</dbReference>
<dbReference type="InterPro" id="IPR037094">
    <property type="entry name" value="Glyco_hydro_38_cen_sf"/>
</dbReference>
<evidence type="ECO:0000256" key="5">
    <source>
        <dbReference type="ARBA" id="ARBA00022801"/>
    </source>
</evidence>
<keyword evidence="12" id="KW-0812">Transmembrane</keyword>
<dbReference type="InterPro" id="IPR011682">
    <property type="entry name" value="Glyco_hydro_38_C"/>
</dbReference>
<feature type="region of interest" description="Disordered" evidence="11">
    <location>
        <begin position="628"/>
        <end position="650"/>
    </location>
</feature>
<keyword evidence="6 10" id="KW-0862">Zinc</keyword>
<dbReference type="SMART" id="SM00872">
    <property type="entry name" value="Alpha-mann_mid"/>
    <property type="match status" value="1"/>
</dbReference>
<dbReference type="InterPro" id="IPR000602">
    <property type="entry name" value="Glyco_hydro_38_N"/>
</dbReference>
<evidence type="ECO:0000256" key="10">
    <source>
        <dbReference type="RuleBase" id="RU361199"/>
    </source>
</evidence>
<dbReference type="Proteomes" id="UP001620645">
    <property type="component" value="Unassembled WGS sequence"/>
</dbReference>
<reference evidence="14 15" key="1">
    <citation type="submission" date="2024-10" db="EMBL/GenBank/DDBJ databases">
        <authorList>
            <person name="Kim D."/>
        </authorList>
    </citation>
    <scope>NUCLEOTIDE SEQUENCE [LARGE SCALE GENOMIC DNA]</scope>
    <source>
        <strain evidence="14">Taebaek</strain>
    </source>
</reference>